<evidence type="ECO:0000313" key="6">
    <source>
        <dbReference type="Proteomes" id="UP000220480"/>
    </source>
</evidence>
<feature type="domain" description="NERD" evidence="1">
    <location>
        <begin position="23"/>
        <end position="144"/>
    </location>
</feature>
<name>A0A173UKB8_9FIRM</name>
<dbReference type="AlphaFoldDB" id="A0A173UKB8"/>
<sequence length="213" mass="25078">MVWGCLTVALMLVLIALFSVKGKGEYGEDRIYDILQKVDGYKATLQNCYLPKGNGETAEVDLIFLHESGIYVFESKNYSGWIFGSENQKYWTQSFSDRKGGTKKYKFYNPLWQNDTHIRVLQKILRDKNVNIYSYIVFGNDCTLKDVRLSQSNYYVIQRRELLKSVLENAMHYGRVLSNEDIDNLYRMLLPYTEVSPEEKETHNRNIQEKYRM</sequence>
<evidence type="ECO:0000313" key="2">
    <source>
        <dbReference type="EMBL" id="CUN14870.1"/>
    </source>
</evidence>
<organism evidence="2 5">
    <name type="scientific">Faecalibacterium prausnitzii</name>
    <dbReference type="NCBI Taxonomy" id="853"/>
    <lineage>
        <taxon>Bacteria</taxon>
        <taxon>Bacillati</taxon>
        <taxon>Bacillota</taxon>
        <taxon>Clostridia</taxon>
        <taxon>Eubacteriales</taxon>
        <taxon>Oscillospiraceae</taxon>
        <taxon>Faecalibacterium</taxon>
    </lineage>
</organism>
<gene>
    <name evidence="4" type="ORF">CGS59_07775</name>
    <name evidence="2" type="ORF">ERS852582_02153</name>
    <name evidence="3" type="ORF">GKE10_06815</name>
</gene>
<dbReference type="PROSITE" id="PS50965">
    <property type="entry name" value="NERD"/>
    <property type="match status" value="1"/>
</dbReference>
<proteinExistence type="predicted"/>
<evidence type="ECO:0000313" key="3">
    <source>
        <dbReference type="EMBL" id="MSC51618.1"/>
    </source>
</evidence>
<protein>
    <submittedName>
        <fullName evidence="2">Nuclease-related domain</fullName>
    </submittedName>
</protein>
<dbReference type="Proteomes" id="UP000462091">
    <property type="component" value="Unassembled WGS sequence"/>
</dbReference>
<dbReference type="EMBL" id="CYXN01000021">
    <property type="protein sequence ID" value="CUN14870.1"/>
    <property type="molecule type" value="Genomic_DNA"/>
</dbReference>
<reference evidence="2 5" key="1">
    <citation type="submission" date="2015-09" db="EMBL/GenBank/DDBJ databases">
        <authorList>
            <consortium name="Pathogen Informatics"/>
        </authorList>
    </citation>
    <scope>NUCLEOTIDE SEQUENCE [LARGE SCALE GENOMIC DNA]</scope>
    <source>
        <strain evidence="2 5">2789STDY5834970</strain>
    </source>
</reference>
<reference evidence="3 7" key="4">
    <citation type="journal article" date="2019" name="Nat. Med.">
        <title>A library of human gut bacterial isolates paired with longitudinal multiomics data enables mechanistic microbiome research.</title>
        <authorList>
            <person name="Poyet M."/>
            <person name="Groussin M."/>
            <person name="Gibbons S.M."/>
            <person name="Avila-Pacheco J."/>
            <person name="Jiang X."/>
            <person name="Kearney S.M."/>
            <person name="Perrotta A.R."/>
            <person name="Berdy B."/>
            <person name="Zhao S."/>
            <person name="Lieberman T.D."/>
            <person name="Swanson P.K."/>
            <person name="Smith M."/>
            <person name="Roesemann S."/>
            <person name="Alexander J.E."/>
            <person name="Rich S.A."/>
            <person name="Livny J."/>
            <person name="Vlamakis H."/>
            <person name="Clish C."/>
            <person name="Bullock K."/>
            <person name="Deik A."/>
            <person name="Scott J."/>
            <person name="Pierce K.A."/>
            <person name="Xavier R.J."/>
            <person name="Alm E.J."/>
        </authorList>
    </citation>
    <scope>NUCLEOTIDE SEQUENCE [LARGE SCALE GENOMIC DNA]</scope>
    <source>
        <strain evidence="3 7">BIOML-B1</strain>
    </source>
</reference>
<evidence type="ECO:0000313" key="5">
    <source>
        <dbReference type="Proteomes" id="UP000095649"/>
    </source>
</evidence>
<dbReference type="EMBL" id="NMTZ01000019">
    <property type="protein sequence ID" value="PDX83961.1"/>
    <property type="molecule type" value="Genomic_DNA"/>
</dbReference>
<accession>A0A173UKB8</accession>
<dbReference type="EMBL" id="WKQM01000010">
    <property type="protein sequence ID" value="MSC51618.1"/>
    <property type="molecule type" value="Genomic_DNA"/>
</dbReference>
<dbReference type="Proteomes" id="UP000220480">
    <property type="component" value="Unassembled WGS sequence"/>
</dbReference>
<dbReference type="OrthoDB" id="9776650at2"/>
<dbReference type="InterPro" id="IPR011528">
    <property type="entry name" value="NERD"/>
</dbReference>
<evidence type="ECO:0000313" key="4">
    <source>
        <dbReference type="EMBL" id="PDX83961.1"/>
    </source>
</evidence>
<dbReference type="Pfam" id="PF08378">
    <property type="entry name" value="NERD"/>
    <property type="match status" value="1"/>
</dbReference>
<evidence type="ECO:0000313" key="7">
    <source>
        <dbReference type="Proteomes" id="UP000462091"/>
    </source>
</evidence>
<dbReference type="RefSeq" id="WP_055186524.1">
    <property type="nucleotide sequence ID" value="NZ_CYXN01000021.1"/>
</dbReference>
<reference evidence="4 6" key="2">
    <citation type="journal article" date="2017" name="Front. Microbiol.">
        <title>New Insights into the Diversity of the Genus Faecalibacterium.</title>
        <authorList>
            <person name="Benevides L."/>
            <person name="Burman S."/>
            <person name="Martin R."/>
            <person name="Robert V."/>
            <person name="Thomas M."/>
            <person name="Miquel S."/>
            <person name="Chain F."/>
            <person name="Sokol H."/>
            <person name="Bermudez-Humaran L.G."/>
            <person name="Morrison M."/>
            <person name="Langella P."/>
            <person name="Azevedo V.A."/>
            <person name="Chatel J.M."/>
            <person name="Soares S."/>
        </authorList>
    </citation>
    <scope>NUCLEOTIDE SEQUENCE [LARGE SCALE GENOMIC DNA]</scope>
    <source>
        <strain evidence="4 6">CNCM I 4644</strain>
    </source>
</reference>
<evidence type="ECO:0000259" key="1">
    <source>
        <dbReference type="PROSITE" id="PS50965"/>
    </source>
</evidence>
<reference evidence="4" key="3">
    <citation type="submission" date="2017-07" db="EMBL/GenBank/DDBJ databases">
        <authorList>
            <person name="Sun Z.S."/>
            <person name="Albrecht U."/>
            <person name="Echele G."/>
            <person name="Lee C.C."/>
        </authorList>
    </citation>
    <scope>NUCLEOTIDE SEQUENCE</scope>
    <source>
        <strain evidence="4">CNCM I 4644</strain>
    </source>
</reference>
<dbReference type="Proteomes" id="UP000095649">
    <property type="component" value="Unassembled WGS sequence"/>
</dbReference>